<reference evidence="1" key="1">
    <citation type="journal article" date="2014" name="Front. Microbiol.">
        <title>High frequency of phylogenetically diverse reductive dehalogenase-homologous genes in deep subseafloor sedimentary metagenomes.</title>
        <authorList>
            <person name="Kawai M."/>
            <person name="Futagami T."/>
            <person name="Toyoda A."/>
            <person name="Takaki Y."/>
            <person name="Nishi S."/>
            <person name="Hori S."/>
            <person name="Arai W."/>
            <person name="Tsubouchi T."/>
            <person name="Morono Y."/>
            <person name="Uchiyama I."/>
            <person name="Ito T."/>
            <person name="Fujiyama A."/>
            <person name="Inagaki F."/>
            <person name="Takami H."/>
        </authorList>
    </citation>
    <scope>NUCLEOTIDE SEQUENCE</scope>
    <source>
        <strain evidence="1">Expedition CK06-06</strain>
    </source>
</reference>
<organism evidence="1">
    <name type="scientific">marine sediment metagenome</name>
    <dbReference type="NCBI Taxonomy" id="412755"/>
    <lineage>
        <taxon>unclassified sequences</taxon>
        <taxon>metagenomes</taxon>
        <taxon>ecological metagenomes</taxon>
    </lineage>
</organism>
<evidence type="ECO:0000313" key="1">
    <source>
        <dbReference type="EMBL" id="GAH32647.1"/>
    </source>
</evidence>
<proteinExistence type="predicted"/>
<name>X1EJ77_9ZZZZ</name>
<dbReference type="AlphaFoldDB" id="X1EJ77"/>
<dbReference type="EMBL" id="BARU01011716">
    <property type="protein sequence ID" value="GAH32647.1"/>
    <property type="molecule type" value="Genomic_DNA"/>
</dbReference>
<sequence length="89" mass="10175">MRRKKKERGTSVIPYELAEKFCGLFGEDLYKGTRPKIKRPAEGDILVFEDLKASVSLDRYGGVIKITAKNYTYIPAPENETEERGMFRG</sequence>
<comment type="caution">
    <text evidence="1">The sequence shown here is derived from an EMBL/GenBank/DDBJ whole genome shotgun (WGS) entry which is preliminary data.</text>
</comment>
<accession>X1EJ77</accession>
<gene>
    <name evidence="1" type="ORF">S03H2_21901</name>
</gene>
<protein>
    <submittedName>
        <fullName evidence="1">Uncharacterized protein</fullName>
    </submittedName>
</protein>
<feature type="non-terminal residue" evidence="1">
    <location>
        <position position="89"/>
    </location>
</feature>